<dbReference type="InterPro" id="IPR039425">
    <property type="entry name" value="RNA_pol_sigma-70-like"/>
</dbReference>
<dbReference type="InterPro" id="IPR013249">
    <property type="entry name" value="RNA_pol_sigma70_r4_t2"/>
</dbReference>
<evidence type="ECO:0000256" key="5">
    <source>
        <dbReference type="ARBA" id="ARBA00023163"/>
    </source>
</evidence>
<dbReference type="PANTHER" id="PTHR43133">
    <property type="entry name" value="RNA POLYMERASE ECF-TYPE SIGMA FACTO"/>
    <property type="match status" value="1"/>
</dbReference>
<dbReference type="Pfam" id="PF08281">
    <property type="entry name" value="Sigma70_r4_2"/>
    <property type="match status" value="1"/>
</dbReference>
<protein>
    <submittedName>
        <fullName evidence="8">RNA polymerase subunit sigma-24</fullName>
    </submittedName>
</protein>
<reference evidence="8" key="1">
    <citation type="submission" date="2016-06" db="EMBL/GenBank/DDBJ databases">
        <title>Identification of putative biosynthetic pathways for the production of bioactive secondary metabolites by the marine actinomycete Kocuria kristinae RUTW2-3.</title>
        <authorList>
            <person name="Waterworth S.C."/>
            <person name="Walmsley T.A."/>
            <person name="Matongo T."/>
            <person name="Davies-Coleman M.T."/>
            <person name="Dorrington R.A."/>
        </authorList>
    </citation>
    <scope>NUCLEOTIDE SEQUENCE [LARGE SCALE GENOMIC DNA]</scope>
    <source>
        <strain evidence="8">RUTW2-3</strain>
    </source>
</reference>
<dbReference type="InterPro" id="IPR013324">
    <property type="entry name" value="RNA_pol_sigma_r3/r4-like"/>
</dbReference>
<dbReference type="GO" id="GO:0006352">
    <property type="term" value="P:DNA-templated transcription initiation"/>
    <property type="evidence" value="ECO:0007669"/>
    <property type="project" value="InterPro"/>
</dbReference>
<dbReference type="InterPro" id="IPR007627">
    <property type="entry name" value="RNA_pol_sigma70_r2"/>
</dbReference>
<dbReference type="SUPFAM" id="SSF88659">
    <property type="entry name" value="Sigma3 and sigma4 domains of RNA polymerase sigma factors"/>
    <property type="match status" value="1"/>
</dbReference>
<dbReference type="PANTHER" id="PTHR43133:SF8">
    <property type="entry name" value="RNA POLYMERASE SIGMA FACTOR HI_1459-RELATED"/>
    <property type="match status" value="1"/>
</dbReference>
<dbReference type="AlphaFoldDB" id="A0A199NSZ9"/>
<dbReference type="Gene3D" id="1.10.1740.10">
    <property type="match status" value="1"/>
</dbReference>
<dbReference type="RefSeq" id="WP_061225408.1">
    <property type="nucleotide sequence ID" value="NZ_JBFBMA010000003.1"/>
</dbReference>
<dbReference type="EMBL" id="LJBJ02000011">
    <property type="protein sequence ID" value="OAX51826.1"/>
    <property type="molecule type" value="Genomic_DNA"/>
</dbReference>
<keyword evidence="4" id="KW-0238">DNA-binding</keyword>
<evidence type="ECO:0000259" key="7">
    <source>
        <dbReference type="Pfam" id="PF08281"/>
    </source>
</evidence>
<keyword evidence="2" id="KW-0805">Transcription regulation</keyword>
<comment type="caution">
    <text evidence="8">The sequence shown here is derived from an EMBL/GenBank/DDBJ whole genome shotgun (WGS) entry which is preliminary data.</text>
</comment>
<evidence type="ECO:0000313" key="8">
    <source>
        <dbReference type="EMBL" id="OAX51826.1"/>
    </source>
</evidence>
<evidence type="ECO:0000256" key="1">
    <source>
        <dbReference type="ARBA" id="ARBA00010641"/>
    </source>
</evidence>
<comment type="similarity">
    <text evidence="1">Belongs to the sigma-70 factor family. ECF subfamily.</text>
</comment>
<dbReference type="SUPFAM" id="SSF88946">
    <property type="entry name" value="Sigma2 domain of RNA polymerase sigma factors"/>
    <property type="match status" value="1"/>
</dbReference>
<dbReference type="NCBIfam" id="TIGR02937">
    <property type="entry name" value="sigma70-ECF"/>
    <property type="match status" value="1"/>
</dbReference>
<evidence type="ECO:0000256" key="4">
    <source>
        <dbReference type="ARBA" id="ARBA00023125"/>
    </source>
</evidence>
<keyword evidence="5" id="KW-0804">Transcription</keyword>
<evidence type="ECO:0000256" key="3">
    <source>
        <dbReference type="ARBA" id="ARBA00023082"/>
    </source>
</evidence>
<accession>A0A199NSZ9</accession>
<dbReference type="Proteomes" id="UP000053171">
    <property type="component" value="Unassembled WGS sequence"/>
</dbReference>
<proteinExistence type="inferred from homology"/>
<dbReference type="InterPro" id="IPR036388">
    <property type="entry name" value="WH-like_DNA-bd_sf"/>
</dbReference>
<keyword evidence="3" id="KW-0731">Sigma factor</keyword>
<dbReference type="Gene3D" id="1.10.10.10">
    <property type="entry name" value="Winged helix-like DNA-binding domain superfamily/Winged helix DNA-binding domain"/>
    <property type="match status" value="1"/>
</dbReference>
<feature type="domain" description="RNA polymerase sigma-70 region 2" evidence="6">
    <location>
        <begin position="9"/>
        <end position="75"/>
    </location>
</feature>
<organism evidence="8 9">
    <name type="scientific">Rothia kristinae</name>
    <dbReference type="NCBI Taxonomy" id="37923"/>
    <lineage>
        <taxon>Bacteria</taxon>
        <taxon>Bacillati</taxon>
        <taxon>Actinomycetota</taxon>
        <taxon>Actinomycetes</taxon>
        <taxon>Micrococcales</taxon>
        <taxon>Micrococcaceae</taxon>
        <taxon>Rothia</taxon>
    </lineage>
</organism>
<dbReference type="CDD" id="cd06171">
    <property type="entry name" value="Sigma70_r4"/>
    <property type="match status" value="1"/>
</dbReference>
<evidence type="ECO:0000259" key="6">
    <source>
        <dbReference type="Pfam" id="PF04542"/>
    </source>
</evidence>
<dbReference type="GO" id="GO:0016987">
    <property type="term" value="F:sigma factor activity"/>
    <property type="evidence" value="ECO:0007669"/>
    <property type="project" value="UniProtKB-KW"/>
</dbReference>
<feature type="domain" description="RNA polymerase sigma factor 70 region 4 type 2" evidence="7">
    <location>
        <begin position="101"/>
        <end position="150"/>
    </location>
</feature>
<dbReference type="Pfam" id="PF04542">
    <property type="entry name" value="Sigma70_r2"/>
    <property type="match status" value="1"/>
</dbReference>
<dbReference type="InterPro" id="IPR014284">
    <property type="entry name" value="RNA_pol_sigma-70_dom"/>
</dbReference>
<dbReference type="InterPro" id="IPR013325">
    <property type="entry name" value="RNA_pol_sigma_r2"/>
</dbReference>
<evidence type="ECO:0000313" key="9">
    <source>
        <dbReference type="Proteomes" id="UP000053171"/>
    </source>
</evidence>
<keyword evidence="9" id="KW-1185">Reference proteome</keyword>
<gene>
    <name evidence="8" type="ORF">AN277_0206470</name>
</gene>
<dbReference type="GO" id="GO:0003677">
    <property type="term" value="F:DNA binding"/>
    <property type="evidence" value="ECO:0007669"/>
    <property type="project" value="UniProtKB-KW"/>
</dbReference>
<name>A0A199NSZ9_9MICC</name>
<evidence type="ECO:0000256" key="2">
    <source>
        <dbReference type="ARBA" id="ARBA00023015"/>
    </source>
</evidence>
<sequence>MRLPFDQAVTRHGETVLRVCRAVLGPGPDADDAWSETFLAALKTWPDLPEETNTEAWLVRVARRKAIDVVRARARHATPSDDLPERVSSLGTPGDDEHGVWAAVAGLPERQRLAIAYHYLGGLPHTETAAIIGSSPDAVRRAASDGIRRLRQTYHDGEHTEGAPR</sequence>